<dbReference type="AlphaFoldDB" id="A0A084G0B6"/>
<evidence type="ECO:0000259" key="14">
    <source>
        <dbReference type="Pfam" id="PF08491"/>
    </source>
</evidence>
<dbReference type="SUPFAM" id="SSF51905">
    <property type="entry name" value="FAD/NAD(P)-binding domain"/>
    <property type="match status" value="1"/>
</dbReference>
<evidence type="ECO:0000256" key="12">
    <source>
        <dbReference type="RuleBase" id="RU367121"/>
    </source>
</evidence>
<keyword evidence="16" id="KW-1185">Reference proteome</keyword>
<evidence type="ECO:0000256" key="4">
    <source>
        <dbReference type="ARBA" id="ARBA00012312"/>
    </source>
</evidence>
<evidence type="ECO:0000259" key="13">
    <source>
        <dbReference type="Pfam" id="PF01266"/>
    </source>
</evidence>
<keyword evidence="9" id="KW-1133">Transmembrane helix</keyword>
<dbReference type="GO" id="GO:0050660">
    <property type="term" value="F:flavin adenine dinucleotide binding"/>
    <property type="evidence" value="ECO:0007669"/>
    <property type="project" value="UniProtKB-UniRule"/>
</dbReference>
<evidence type="ECO:0000256" key="9">
    <source>
        <dbReference type="ARBA" id="ARBA00022989"/>
    </source>
</evidence>
<evidence type="ECO:0000256" key="2">
    <source>
        <dbReference type="ARBA" id="ARBA00004154"/>
    </source>
</evidence>
<dbReference type="UniPathway" id="UPA00767">
    <property type="reaction ID" value="UER00752"/>
</dbReference>
<evidence type="ECO:0000256" key="1">
    <source>
        <dbReference type="ARBA" id="ARBA00001974"/>
    </source>
</evidence>
<dbReference type="EMBL" id="JOWA01000118">
    <property type="protein sequence ID" value="KEZ40778.1"/>
    <property type="molecule type" value="Genomic_DNA"/>
</dbReference>
<comment type="function">
    <text evidence="12">Catalyzes the stereospecific oxidation of squalene to (S)-2,3-epoxysqualene, and is considered to be a rate-limiting enzyme in steroid biosynthesis.</text>
</comment>
<dbReference type="InterPro" id="IPR040125">
    <property type="entry name" value="Squalene_monox"/>
</dbReference>
<accession>A0A084G0B6</accession>
<dbReference type="OrthoDB" id="1678617at2759"/>
<keyword evidence="8" id="KW-0492">Microsome</keyword>
<dbReference type="VEuPathDB" id="FungiDB:SAPIO_CDS8059"/>
<dbReference type="GO" id="GO:0004506">
    <property type="term" value="F:squalene monooxygenase activity"/>
    <property type="evidence" value="ECO:0007669"/>
    <property type="project" value="UniProtKB-UniRule"/>
</dbReference>
<keyword evidence="11" id="KW-0472">Membrane</keyword>
<comment type="cofactor">
    <cofactor evidence="1 12">
        <name>FAD</name>
        <dbReference type="ChEBI" id="CHEBI:57692"/>
    </cofactor>
</comment>
<name>A0A084G0B6_PSEDA</name>
<organism evidence="15 16">
    <name type="scientific">Pseudallescheria apiosperma</name>
    <name type="common">Scedosporium apiospermum</name>
    <dbReference type="NCBI Taxonomy" id="563466"/>
    <lineage>
        <taxon>Eukaryota</taxon>
        <taxon>Fungi</taxon>
        <taxon>Dikarya</taxon>
        <taxon>Ascomycota</taxon>
        <taxon>Pezizomycotina</taxon>
        <taxon>Sordariomycetes</taxon>
        <taxon>Hypocreomycetidae</taxon>
        <taxon>Microascales</taxon>
        <taxon>Microascaceae</taxon>
        <taxon>Scedosporium</taxon>
    </lineage>
</organism>
<dbReference type="RefSeq" id="XP_016640577.1">
    <property type="nucleotide sequence ID" value="XM_016789778.1"/>
</dbReference>
<comment type="similarity">
    <text evidence="3 12">Belongs to the squalene monooxygenase family.</text>
</comment>
<gene>
    <name evidence="15" type="ORF">SAPIO_CDS8059</name>
</gene>
<evidence type="ECO:0000313" key="15">
    <source>
        <dbReference type="EMBL" id="KEZ40778.1"/>
    </source>
</evidence>
<comment type="subcellular location">
    <subcellularLocation>
        <location evidence="12">Endoplasmic reticulum membrane</location>
        <topology evidence="12">Multi-pass membrane protein</topology>
    </subcellularLocation>
    <subcellularLocation>
        <location evidence="2">Microsome membrane</location>
        <topology evidence="2">Multi-pass membrane protein</topology>
    </subcellularLocation>
</comment>
<dbReference type="InterPro" id="IPR036188">
    <property type="entry name" value="FAD/NAD-bd_sf"/>
</dbReference>
<dbReference type="GeneID" id="27727131"/>
<protein>
    <recommendedName>
        <fullName evidence="4 12">Squalene monooxygenase</fullName>
        <ecNumber evidence="4 12">1.14.14.17</ecNumber>
    </recommendedName>
</protein>
<keyword evidence="6" id="KW-0812">Transmembrane</keyword>
<feature type="domain" description="Squalene epoxidase" evidence="14">
    <location>
        <begin position="164"/>
        <end position="440"/>
    </location>
</feature>
<sequence>MADANFDIVIVGAGIAGCTLARALARQGRRILILERSLEQPDRISGELLQPGGVCGLKDLGLEDCLEGIEATPVKGFHLYWKHEQATFWFCSPAIANGSEVETGRSFHHGRLVANLRSAIREDPTVTLIEATACEILRDDPTGRVIGIKCSKGNGDLVQKYFGDLVVLADGRYSNFRSQFSPYKPKANSRFWGLELLDAQLPLRDYAHSVLGSGPPLLLYQLGNRETRILIDIFNRDFAHLGDQSAVKSYILERVLPTLPAEIQDNLRVAVNNGRLRSMANSWMPARRTRVSGLVMLGDCANMRHPMTGSGMTVAIKDAILLADLLRVDIVPDLRDSALVLKQLEAFHWKRKRHSATLNILAHCLYHLFASEVLVKSLEIMQRGFIQFIQGGPKNFAQPVALMGGIIEKPFLLFYYFFRIAIFSISTHLRSARILDFPLARGPALLGDSPQVYQGLKLHFNLDLVIKLRF</sequence>
<dbReference type="OMA" id="AKRTFYW"/>
<dbReference type="GO" id="GO:0006696">
    <property type="term" value="P:ergosterol biosynthetic process"/>
    <property type="evidence" value="ECO:0007669"/>
    <property type="project" value="TreeGrafter"/>
</dbReference>
<evidence type="ECO:0000256" key="10">
    <source>
        <dbReference type="ARBA" id="ARBA00023002"/>
    </source>
</evidence>
<keyword evidence="5 12" id="KW-0285">Flavoprotein</keyword>
<dbReference type="Proteomes" id="UP000028545">
    <property type="component" value="Unassembled WGS sequence"/>
</dbReference>
<dbReference type="Gene3D" id="3.50.50.60">
    <property type="entry name" value="FAD/NAD(P)-binding domain"/>
    <property type="match status" value="2"/>
</dbReference>
<evidence type="ECO:0000256" key="6">
    <source>
        <dbReference type="ARBA" id="ARBA00022692"/>
    </source>
</evidence>
<dbReference type="InterPro" id="IPR006076">
    <property type="entry name" value="FAD-dep_OxRdtase"/>
</dbReference>
<dbReference type="Pfam" id="PF08491">
    <property type="entry name" value="SE"/>
    <property type="match status" value="1"/>
</dbReference>
<feature type="domain" description="FAD dependent oxidoreductase" evidence="13">
    <location>
        <begin position="7"/>
        <end position="37"/>
    </location>
</feature>
<evidence type="ECO:0000256" key="11">
    <source>
        <dbReference type="ARBA" id="ARBA00023136"/>
    </source>
</evidence>
<reference evidence="15 16" key="1">
    <citation type="journal article" date="2014" name="Genome Announc.">
        <title>Draft genome sequence of the pathogenic fungus Scedosporium apiospermum.</title>
        <authorList>
            <person name="Vandeputte P."/>
            <person name="Ghamrawi S."/>
            <person name="Rechenmann M."/>
            <person name="Iltis A."/>
            <person name="Giraud S."/>
            <person name="Fleury M."/>
            <person name="Thornton C."/>
            <person name="Delhaes L."/>
            <person name="Meyer W."/>
            <person name="Papon N."/>
            <person name="Bouchara J.P."/>
        </authorList>
    </citation>
    <scope>NUCLEOTIDE SEQUENCE [LARGE SCALE GENOMIC DNA]</scope>
    <source>
        <strain evidence="15 16">IHEM 14462</strain>
    </source>
</reference>
<dbReference type="KEGG" id="sapo:SAPIO_CDS8059"/>
<proteinExistence type="inferred from homology"/>
<dbReference type="PANTHER" id="PTHR10835:SF0">
    <property type="entry name" value="SQUALENE MONOOXYGENASE"/>
    <property type="match status" value="1"/>
</dbReference>
<dbReference type="Pfam" id="PF01266">
    <property type="entry name" value="DAO"/>
    <property type="match status" value="1"/>
</dbReference>
<dbReference type="PANTHER" id="PTHR10835">
    <property type="entry name" value="SQUALENE MONOOXYGENASE"/>
    <property type="match status" value="1"/>
</dbReference>
<dbReference type="HOGENOM" id="CLU_026390_0_0_1"/>
<evidence type="ECO:0000256" key="8">
    <source>
        <dbReference type="ARBA" id="ARBA00022848"/>
    </source>
</evidence>
<comment type="caution">
    <text evidence="15">The sequence shown here is derived from an EMBL/GenBank/DDBJ whole genome shotgun (WGS) entry which is preliminary data.</text>
</comment>
<dbReference type="GO" id="GO:0005789">
    <property type="term" value="C:endoplasmic reticulum membrane"/>
    <property type="evidence" value="ECO:0007669"/>
    <property type="project" value="UniProtKB-SubCell"/>
</dbReference>
<keyword evidence="12" id="KW-0256">Endoplasmic reticulum</keyword>
<dbReference type="InterPro" id="IPR013698">
    <property type="entry name" value="Squalene_epoxidase"/>
</dbReference>
<keyword evidence="10 12" id="KW-0560">Oxidoreductase</keyword>
<keyword evidence="7 12" id="KW-0274">FAD</keyword>
<evidence type="ECO:0000256" key="7">
    <source>
        <dbReference type="ARBA" id="ARBA00022827"/>
    </source>
</evidence>
<dbReference type="PRINTS" id="PR00420">
    <property type="entry name" value="RNGMNOXGNASE"/>
</dbReference>
<evidence type="ECO:0000256" key="3">
    <source>
        <dbReference type="ARBA" id="ARBA00008802"/>
    </source>
</evidence>
<evidence type="ECO:0000256" key="5">
    <source>
        <dbReference type="ARBA" id="ARBA00022630"/>
    </source>
</evidence>
<dbReference type="EC" id="1.14.14.17" evidence="4 12"/>
<evidence type="ECO:0000313" key="16">
    <source>
        <dbReference type="Proteomes" id="UP000028545"/>
    </source>
</evidence>
<comment type="catalytic activity">
    <reaction evidence="12">
        <text>squalene + reduced [NADPH--hemoprotein reductase] + O2 = (S)-2,3-epoxysqualene + oxidized [NADPH--hemoprotein reductase] + H2O + H(+)</text>
        <dbReference type="Rhea" id="RHEA:25282"/>
        <dbReference type="Rhea" id="RHEA-COMP:11964"/>
        <dbReference type="Rhea" id="RHEA-COMP:11965"/>
        <dbReference type="ChEBI" id="CHEBI:15377"/>
        <dbReference type="ChEBI" id="CHEBI:15378"/>
        <dbReference type="ChEBI" id="CHEBI:15379"/>
        <dbReference type="ChEBI" id="CHEBI:15440"/>
        <dbReference type="ChEBI" id="CHEBI:15441"/>
        <dbReference type="ChEBI" id="CHEBI:57618"/>
        <dbReference type="ChEBI" id="CHEBI:58210"/>
        <dbReference type="EC" id="1.14.14.17"/>
    </reaction>
</comment>